<keyword evidence="2 5" id="KW-0808">Transferase</keyword>
<evidence type="ECO:0000256" key="4">
    <source>
        <dbReference type="ARBA" id="ARBA00022785"/>
    </source>
</evidence>
<dbReference type="EC" id="2.4.99.17" evidence="5"/>
<dbReference type="STRING" id="529505.SAMN05421761_10735"/>
<evidence type="ECO:0000256" key="5">
    <source>
        <dbReference type="HAMAP-Rule" id="MF_00113"/>
    </source>
</evidence>
<evidence type="ECO:0000313" key="6">
    <source>
        <dbReference type="EMBL" id="SIS88286.1"/>
    </source>
</evidence>
<name>A0A1N7MQ65_9BACT</name>
<comment type="catalytic activity">
    <reaction evidence="5">
        <text>7-aminomethyl-7-carbaguanosine(34) in tRNA + S-adenosyl-L-methionine = epoxyqueuosine(34) in tRNA + adenine + L-methionine + 2 H(+)</text>
        <dbReference type="Rhea" id="RHEA:32155"/>
        <dbReference type="Rhea" id="RHEA-COMP:10342"/>
        <dbReference type="Rhea" id="RHEA-COMP:18582"/>
        <dbReference type="ChEBI" id="CHEBI:15378"/>
        <dbReference type="ChEBI" id="CHEBI:16708"/>
        <dbReference type="ChEBI" id="CHEBI:57844"/>
        <dbReference type="ChEBI" id="CHEBI:59789"/>
        <dbReference type="ChEBI" id="CHEBI:82833"/>
        <dbReference type="ChEBI" id="CHEBI:194443"/>
        <dbReference type="EC" id="2.4.99.17"/>
    </reaction>
</comment>
<dbReference type="RefSeq" id="WP_076500880.1">
    <property type="nucleotide sequence ID" value="NZ_FTOP01000007.1"/>
</dbReference>
<dbReference type="EMBL" id="FTOP01000007">
    <property type="protein sequence ID" value="SIS88286.1"/>
    <property type="molecule type" value="Genomic_DNA"/>
</dbReference>
<dbReference type="GO" id="GO:0005737">
    <property type="term" value="C:cytoplasm"/>
    <property type="evidence" value="ECO:0007669"/>
    <property type="project" value="UniProtKB-SubCell"/>
</dbReference>
<sequence>MSSNTLDQLKLSDYEYTLPEEKIAKFPLEKRDASKLLHYKDGLINHLAFSQLPDLIPSGSLMVFNNTKVIPARLIFQRETGAKVEIFLLKPLLPTTVINEVMINTESVTWETMIGNQKKWKDGEILSGEVIYQGTRIQLKAHLEDRTNRIVKFTWTGNAPFVSIVEASGEVPLPPYLNRKATEEDKPRYQTVYSKKEGAVAAPTAGLHFTEEVLAKLADKNVKEEFLTLHVGAGTFQPIKAEKITEHAMHSEQVVVTKSTIATLSNHSEKLIAVGTTSMRSLESLYWYGVKLIQEGHVPFLIPKLYPYQSHNMLPSRQESFAAILKMMESEHLEEITGSTEIFIMPSYDFKVCDGLVTNFHQPGSTLILLVAAFTNGGWKEIYDQALKMEYRFLSYGDSSLLWRS</sequence>
<organism evidence="6 7">
    <name type="scientific">Belliella pelovolcani</name>
    <dbReference type="NCBI Taxonomy" id="529505"/>
    <lineage>
        <taxon>Bacteria</taxon>
        <taxon>Pseudomonadati</taxon>
        <taxon>Bacteroidota</taxon>
        <taxon>Cytophagia</taxon>
        <taxon>Cytophagales</taxon>
        <taxon>Cyclobacteriaceae</taxon>
        <taxon>Belliella</taxon>
    </lineage>
</organism>
<evidence type="ECO:0000256" key="1">
    <source>
        <dbReference type="ARBA" id="ARBA00022490"/>
    </source>
</evidence>
<keyword evidence="3 5" id="KW-0949">S-adenosyl-L-methionine</keyword>
<dbReference type="InterPro" id="IPR042118">
    <property type="entry name" value="QueA_dom1"/>
</dbReference>
<keyword evidence="6" id="KW-0413">Isomerase</keyword>
<reference evidence="7" key="1">
    <citation type="submission" date="2017-01" db="EMBL/GenBank/DDBJ databases">
        <authorList>
            <person name="Varghese N."/>
            <person name="Submissions S."/>
        </authorList>
    </citation>
    <scope>NUCLEOTIDE SEQUENCE [LARGE SCALE GENOMIC DNA]</scope>
    <source>
        <strain evidence="7">DSM 46698</strain>
    </source>
</reference>
<comment type="similarity">
    <text evidence="5">Belongs to the QueA family.</text>
</comment>
<comment type="pathway">
    <text evidence="5">tRNA modification; tRNA-queuosine biosynthesis.</text>
</comment>
<dbReference type="SUPFAM" id="SSF111337">
    <property type="entry name" value="QueA-like"/>
    <property type="match status" value="1"/>
</dbReference>
<dbReference type="Pfam" id="PF02547">
    <property type="entry name" value="Queuosine_synth"/>
    <property type="match status" value="1"/>
</dbReference>
<keyword evidence="4 5" id="KW-0671">Queuosine biosynthesis</keyword>
<dbReference type="GO" id="GO:0051075">
    <property type="term" value="F:S-adenosylmethionine:tRNA ribosyltransferase-isomerase activity"/>
    <property type="evidence" value="ECO:0007669"/>
    <property type="project" value="UniProtKB-EC"/>
</dbReference>
<dbReference type="InterPro" id="IPR036100">
    <property type="entry name" value="QueA_sf"/>
</dbReference>
<dbReference type="Gene3D" id="2.40.10.240">
    <property type="entry name" value="QueA-like"/>
    <property type="match status" value="1"/>
</dbReference>
<dbReference type="PANTHER" id="PTHR30307:SF0">
    <property type="entry name" value="S-ADENOSYLMETHIONINE:TRNA RIBOSYLTRANSFERASE-ISOMERASE"/>
    <property type="match status" value="1"/>
</dbReference>
<comment type="function">
    <text evidence="5">Transfers and isomerizes the ribose moiety from AdoMet to the 7-aminomethyl group of 7-deazaguanine (preQ1-tRNA) to give epoxyqueuosine (oQ-tRNA).</text>
</comment>
<dbReference type="UniPathway" id="UPA00392"/>
<evidence type="ECO:0000313" key="7">
    <source>
        <dbReference type="Proteomes" id="UP000186026"/>
    </source>
</evidence>
<dbReference type="GO" id="GO:0008616">
    <property type="term" value="P:tRNA queuosine(34) biosynthetic process"/>
    <property type="evidence" value="ECO:0007669"/>
    <property type="project" value="UniProtKB-UniRule"/>
</dbReference>
<dbReference type="InterPro" id="IPR003699">
    <property type="entry name" value="QueA"/>
</dbReference>
<dbReference type="AlphaFoldDB" id="A0A1N7MQ65"/>
<dbReference type="InterPro" id="IPR042119">
    <property type="entry name" value="QueA_dom2"/>
</dbReference>
<keyword evidence="7" id="KW-1185">Reference proteome</keyword>
<proteinExistence type="inferred from homology"/>
<comment type="subcellular location">
    <subcellularLocation>
        <location evidence="5">Cytoplasm</location>
    </subcellularLocation>
</comment>
<keyword evidence="1 5" id="KW-0963">Cytoplasm</keyword>
<evidence type="ECO:0000256" key="3">
    <source>
        <dbReference type="ARBA" id="ARBA00022691"/>
    </source>
</evidence>
<dbReference type="Gene3D" id="3.40.1780.10">
    <property type="entry name" value="QueA-like"/>
    <property type="match status" value="1"/>
</dbReference>
<gene>
    <name evidence="5" type="primary">queA</name>
    <name evidence="6" type="ORF">SAMN05421761_10735</name>
</gene>
<protein>
    <recommendedName>
        <fullName evidence="5">S-adenosylmethionine:tRNA ribosyltransferase-isomerase</fullName>
        <ecNumber evidence="5">2.4.99.17</ecNumber>
    </recommendedName>
    <alternativeName>
        <fullName evidence="5">Queuosine biosynthesis protein QueA</fullName>
    </alternativeName>
</protein>
<evidence type="ECO:0000256" key="2">
    <source>
        <dbReference type="ARBA" id="ARBA00022679"/>
    </source>
</evidence>
<dbReference type="HAMAP" id="MF_00113">
    <property type="entry name" value="QueA"/>
    <property type="match status" value="1"/>
</dbReference>
<accession>A0A1N7MQ65</accession>
<dbReference type="PANTHER" id="PTHR30307">
    <property type="entry name" value="S-ADENOSYLMETHIONINE:TRNA RIBOSYLTRANSFERASE-ISOMERASE"/>
    <property type="match status" value="1"/>
</dbReference>
<dbReference type="Proteomes" id="UP000186026">
    <property type="component" value="Unassembled WGS sequence"/>
</dbReference>
<dbReference type="OrthoDB" id="9805933at2"/>
<comment type="subunit">
    <text evidence="5">Monomer.</text>
</comment>